<evidence type="ECO:0000313" key="1">
    <source>
        <dbReference type="EMBL" id="PXF59829.1"/>
    </source>
</evidence>
<comment type="caution">
    <text evidence="1">The sequence shown here is derived from an EMBL/GenBank/DDBJ whole genome shotgun (WGS) entry which is preliminary data.</text>
</comment>
<name>A0AC61L1F5_9EURY</name>
<evidence type="ECO:0000313" key="2">
    <source>
        <dbReference type="Proteomes" id="UP000248329"/>
    </source>
</evidence>
<accession>A0AC61L1F5</accession>
<dbReference type="Proteomes" id="UP000248329">
    <property type="component" value="Unassembled WGS sequence"/>
</dbReference>
<sequence length="315" mass="36464">MSKTNCEEIEEVSNNILTDRKFGEMIEKYEDNPLVGLFRGNDRRPGYYEISLIGMWVKTLQGVHGLAKVRKELTKHEKDYQHARLQLELAATIHRNDTCNVIKLEPPVRSRHADILANINGVDVHIEVKYRNEFERFWRYQDITLIIPEIARALKLGKISANISIHHVIPSKDDIYGALVKVGHKLKNDVLPFSIEEKEFTIDVKESREPSGFDFVKYGYENGEFILSGYTVNITYELCEIIKGKSDQLPKDSPGLFVIKVPTHTHNKIEYDYIKEKIQKIFENHRDRCSNILGLALMVMFQMKVGHFICEANLM</sequence>
<reference evidence="1" key="1">
    <citation type="submission" date="2018-01" db="EMBL/GenBank/DDBJ databases">
        <authorList>
            <person name="Krukenberg V."/>
        </authorList>
    </citation>
    <scope>NUCLEOTIDE SEQUENCE</scope>
    <source>
        <strain evidence="1">E20ANME2</strain>
    </source>
</reference>
<protein>
    <submittedName>
        <fullName evidence="1">Uncharacterized protein</fullName>
    </submittedName>
</protein>
<gene>
    <name evidence="1" type="ORF">C4B59_10490</name>
</gene>
<organism evidence="1 2">
    <name type="scientific">Candidatus Methanogaster sp</name>
    <dbReference type="NCBI Taxonomy" id="3386292"/>
    <lineage>
        <taxon>Archaea</taxon>
        <taxon>Methanobacteriati</taxon>
        <taxon>Methanobacteriota</taxon>
        <taxon>Stenosarchaea group</taxon>
        <taxon>Methanomicrobia</taxon>
        <taxon>Methanosarcinales</taxon>
        <taxon>ANME-2 cluster</taxon>
        <taxon>Candidatus Methanogasteraceae</taxon>
        <taxon>Candidatus Methanogaster</taxon>
    </lineage>
</organism>
<dbReference type="EMBL" id="PQXF01000021">
    <property type="protein sequence ID" value="PXF59829.1"/>
    <property type="molecule type" value="Genomic_DNA"/>
</dbReference>
<proteinExistence type="predicted"/>